<evidence type="ECO:0000313" key="5">
    <source>
        <dbReference type="EMBL" id="CAF3818681.1"/>
    </source>
</evidence>
<dbReference type="EMBL" id="CAJNOK010008028">
    <property type="protein sequence ID" value="CAF1052086.1"/>
    <property type="molecule type" value="Genomic_DNA"/>
</dbReference>
<dbReference type="Pfam" id="PF06966">
    <property type="entry name" value="DUF1295"/>
    <property type="match status" value="1"/>
</dbReference>
<organism evidence="2 6">
    <name type="scientific">Didymodactylos carnosus</name>
    <dbReference type="NCBI Taxonomy" id="1234261"/>
    <lineage>
        <taxon>Eukaryota</taxon>
        <taxon>Metazoa</taxon>
        <taxon>Spiralia</taxon>
        <taxon>Gnathifera</taxon>
        <taxon>Rotifera</taxon>
        <taxon>Eurotatoria</taxon>
        <taxon>Bdelloidea</taxon>
        <taxon>Philodinida</taxon>
        <taxon>Philodinidae</taxon>
        <taxon>Didymodactylos</taxon>
    </lineage>
</organism>
<evidence type="ECO:0000256" key="1">
    <source>
        <dbReference type="SAM" id="Phobius"/>
    </source>
</evidence>
<keyword evidence="1" id="KW-1133">Transmembrane helix</keyword>
<proteinExistence type="predicted"/>
<evidence type="ECO:0008006" key="7">
    <source>
        <dbReference type="Google" id="ProtNLM"/>
    </source>
</evidence>
<dbReference type="EMBL" id="CAJNOQ010000041">
    <property type="protein sequence ID" value="CAF0745693.1"/>
    <property type="molecule type" value="Genomic_DNA"/>
</dbReference>
<evidence type="ECO:0000313" key="4">
    <source>
        <dbReference type="EMBL" id="CAF3524428.1"/>
    </source>
</evidence>
<keyword evidence="1" id="KW-0812">Transmembrane</keyword>
<dbReference type="EMBL" id="CAJOBC010000041">
    <property type="protein sequence ID" value="CAF3524428.1"/>
    <property type="molecule type" value="Genomic_DNA"/>
</dbReference>
<gene>
    <name evidence="2" type="ORF">GPM918_LOCUS524</name>
    <name evidence="3" type="ORF">OVA965_LOCUS16991</name>
    <name evidence="4" type="ORF">SRO942_LOCUS525</name>
    <name evidence="5" type="ORF">TMI583_LOCUS17000</name>
</gene>
<reference evidence="2" key="1">
    <citation type="submission" date="2021-02" db="EMBL/GenBank/DDBJ databases">
        <authorList>
            <person name="Nowell W R."/>
        </authorList>
    </citation>
    <scope>NUCLEOTIDE SEQUENCE</scope>
</reference>
<name>A0A813P0T4_9BILA</name>
<dbReference type="AlphaFoldDB" id="A0A813P0T4"/>
<dbReference type="PANTHER" id="PTHR32251">
    <property type="entry name" value="3-OXO-5-ALPHA-STEROID 4-DEHYDROGENASE"/>
    <property type="match status" value="1"/>
</dbReference>
<protein>
    <recommendedName>
        <fullName evidence="7">Steroid 5-alpha reductase C-terminal domain-containing protein</fullName>
    </recommendedName>
</protein>
<accession>A0A813P0T4</accession>
<dbReference type="OrthoDB" id="67965at2759"/>
<evidence type="ECO:0000313" key="3">
    <source>
        <dbReference type="EMBL" id="CAF1052086.1"/>
    </source>
</evidence>
<evidence type="ECO:0000313" key="2">
    <source>
        <dbReference type="EMBL" id="CAF0745693.1"/>
    </source>
</evidence>
<feature type="transmembrane region" description="Helical" evidence="1">
    <location>
        <begin position="149"/>
        <end position="168"/>
    </location>
</feature>
<dbReference type="PROSITE" id="PS50244">
    <property type="entry name" value="S5A_REDUCTASE"/>
    <property type="match status" value="1"/>
</dbReference>
<dbReference type="EMBL" id="CAJOBA010008040">
    <property type="protein sequence ID" value="CAF3818681.1"/>
    <property type="molecule type" value="Genomic_DNA"/>
</dbReference>
<keyword evidence="1" id="KW-0472">Membrane</keyword>
<evidence type="ECO:0000313" key="6">
    <source>
        <dbReference type="Proteomes" id="UP000663829"/>
    </source>
</evidence>
<dbReference type="Proteomes" id="UP000663829">
    <property type="component" value="Unassembled WGS sequence"/>
</dbReference>
<feature type="transmembrane region" description="Helical" evidence="1">
    <location>
        <begin position="54"/>
        <end position="78"/>
    </location>
</feature>
<dbReference type="Proteomes" id="UP000677228">
    <property type="component" value="Unassembled WGS sequence"/>
</dbReference>
<feature type="transmembrane region" description="Helical" evidence="1">
    <location>
        <begin position="114"/>
        <end position="137"/>
    </location>
</feature>
<comment type="caution">
    <text evidence="2">The sequence shown here is derived from an EMBL/GenBank/DDBJ whole genome shotgun (WGS) entry which is preliminary data.</text>
</comment>
<dbReference type="Gene3D" id="1.20.120.1630">
    <property type="match status" value="1"/>
</dbReference>
<sequence>MYNYLMAYFDEGPGYLLLIVMTLSIISCFFVGLLTENYSQVDKLWSLLPPIYCLITLFYGPITLRMMIMTLIVVMWGLRLSYNFYRKGGYKWSSEDYRWPELKKTITNRIVFELFNLTFISIFQNILLLLIASPIYYTWKHYQTTPLNGWDYIATILFLLFLIGEMLADEQQWNFHLKKHQQIAKQTKSTSNTNDGFLSEGLFYYSRHPNFFCEICIWWSFYLFSHSFFNWTISGPILLTLLFQGSTKFTEAISSQKYPRYKQYQKTTAKLIPWFPKRNR</sequence>
<dbReference type="PANTHER" id="PTHR32251:SF23">
    <property type="entry name" value="3-OXO-5-ALPHA-STEROID 4-DEHYDROGENASE (DUF1295)"/>
    <property type="match status" value="1"/>
</dbReference>
<dbReference type="InterPro" id="IPR010721">
    <property type="entry name" value="UstE-like"/>
</dbReference>
<dbReference type="GO" id="GO:0016020">
    <property type="term" value="C:membrane"/>
    <property type="evidence" value="ECO:0007669"/>
    <property type="project" value="TreeGrafter"/>
</dbReference>
<dbReference type="Proteomes" id="UP000682733">
    <property type="component" value="Unassembled WGS sequence"/>
</dbReference>
<keyword evidence="6" id="KW-1185">Reference proteome</keyword>
<dbReference type="Proteomes" id="UP000681722">
    <property type="component" value="Unassembled WGS sequence"/>
</dbReference>
<feature type="transmembrane region" description="Helical" evidence="1">
    <location>
        <begin position="12"/>
        <end position="34"/>
    </location>
</feature>